<comment type="caution">
    <text evidence="4">The sequence shown here is derived from an EMBL/GenBank/DDBJ whole genome shotgun (WGS) entry which is preliminary data.</text>
</comment>
<dbReference type="NCBIfam" id="TIGR01451">
    <property type="entry name" value="B_ant_repeat"/>
    <property type="match status" value="3"/>
</dbReference>
<feature type="compositionally biased region" description="Polar residues" evidence="1">
    <location>
        <begin position="240"/>
        <end position="258"/>
    </location>
</feature>
<feature type="domain" description="DUF11" evidence="3">
    <location>
        <begin position="276"/>
        <end position="398"/>
    </location>
</feature>
<feature type="compositionally biased region" description="Polar residues" evidence="1">
    <location>
        <begin position="648"/>
        <end position="667"/>
    </location>
</feature>
<proteinExistence type="predicted"/>
<feature type="domain" description="DUF11" evidence="3">
    <location>
        <begin position="154"/>
        <end position="257"/>
    </location>
</feature>
<evidence type="ECO:0000313" key="4">
    <source>
        <dbReference type="EMBL" id="MBB4949882.1"/>
    </source>
</evidence>
<feature type="transmembrane region" description="Helical" evidence="2">
    <location>
        <begin position="714"/>
        <end position="734"/>
    </location>
</feature>
<keyword evidence="2" id="KW-1133">Transmembrane helix</keyword>
<feature type="compositionally biased region" description="Pro residues" evidence="1">
    <location>
        <begin position="678"/>
        <end position="705"/>
    </location>
</feature>
<dbReference type="PANTHER" id="PTHR34819:SF5">
    <property type="entry name" value="CONSERVED REPEAT DOMAIN PROTEIN"/>
    <property type="match status" value="1"/>
</dbReference>
<dbReference type="InterPro" id="IPR051172">
    <property type="entry name" value="Chlamydia_OmcB"/>
</dbReference>
<dbReference type="Proteomes" id="UP000573327">
    <property type="component" value="Unassembled WGS sequence"/>
</dbReference>
<keyword evidence="5" id="KW-1185">Reference proteome</keyword>
<evidence type="ECO:0000259" key="3">
    <source>
        <dbReference type="Pfam" id="PF01345"/>
    </source>
</evidence>
<dbReference type="InterPro" id="IPR047589">
    <property type="entry name" value="DUF11_rpt"/>
</dbReference>
<feature type="domain" description="DUF11" evidence="3">
    <location>
        <begin position="558"/>
        <end position="666"/>
    </location>
</feature>
<name>A0A7W7SGX0_9ACTN</name>
<feature type="compositionally biased region" description="Polar residues" evidence="1">
    <location>
        <begin position="429"/>
        <end position="447"/>
    </location>
</feature>
<dbReference type="InterPro" id="IPR013783">
    <property type="entry name" value="Ig-like_fold"/>
</dbReference>
<dbReference type="AlphaFoldDB" id="A0A7W7SGX0"/>
<organism evidence="4 5">
    <name type="scientific">Kitasatospora gansuensis</name>
    <dbReference type="NCBI Taxonomy" id="258050"/>
    <lineage>
        <taxon>Bacteria</taxon>
        <taxon>Bacillati</taxon>
        <taxon>Actinomycetota</taxon>
        <taxon>Actinomycetes</taxon>
        <taxon>Kitasatosporales</taxon>
        <taxon>Streptomycetaceae</taxon>
        <taxon>Kitasatospora</taxon>
    </lineage>
</organism>
<evidence type="ECO:0000256" key="2">
    <source>
        <dbReference type="SAM" id="Phobius"/>
    </source>
</evidence>
<accession>A0A7W7SGX0</accession>
<feature type="compositionally biased region" description="Polar residues" evidence="1">
    <location>
        <begin position="379"/>
        <end position="396"/>
    </location>
</feature>
<reference evidence="4 5" key="1">
    <citation type="submission" date="2020-08" db="EMBL/GenBank/DDBJ databases">
        <title>Sequencing the genomes of 1000 actinobacteria strains.</title>
        <authorList>
            <person name="Klenk H.-P."/>
        </authorList>
    </citation>
    <scope>NUCLEOTIDE SEQUENCE [LARGE SCALE GENOMIC DNA]</scope>
    <source>
        <strain evidence="4 5">DSM 44786</strain>
    </source>
</reference>
<dbReference type="Pfam" id="PF01345">
    <property type="entry name" value="DUF11"/>
    <property type="match status" value="3"/>
</dbReference>
<dbReference type="RefSeq" id="WP_184920550.1">
    <property type="nucleotide sequence ID" value="NZ_JACHJR010000001.1"/>
</dbReference>
<dbReference type="GO" id="GO:0005975">
    <property type="term" value="P:carbohydrate metabolic process"/>
    <property type="evidence" value="ECO:0007669"/>
    <property type="project" value="UniProtKB-ARBA"/>
</dbReference>
<protein>
    <submittedName>
        <fullName evidence="4">Putative repeat protein (TIGR01451 family)</fullName>
    </submittedName>
</protein>
<dbReference type="Gene3D" id="2.60.40.10">
    <property type="entry name" value="Immunoglobulins"/>
    <property type="match status" value="1"/>
</dbReference>
<feature type="region of interest" description="Disordered" evidence="1">
    <location>
        <begin position="367"/>
        <end position="449"/>
    </location>
</feature>
<gene>
    <name evidence="4" type="ORF">F4556_005417</name>
</gene>
<dbReference type="InterPro" id="IPR001434">
    <property type="entry name" value="OmcB-like_DUF11"/>
</dbReference>
<evidence type="ECO:0000313" key="5">
    <source>
        <dbReference type="Proteomes" id="UP000573327"/>
    </source>
</evidence>
<dbReference type="PANTHER" id="PTHR34819">
    <property type="entry name" value="LARGE CYSTEINE-RICH PERIPLASMIC PROTEIN OMCB"/>
    <property type="match status" value="1"/>
</dbReference>
<keyword evidence="2" id="KW-0472">Membrane</keyword>
<keyword evidence="2" id="KW-0812">Transmembrane</keyword>
<feature type="region of interest" description="Disordered" evidence="1">
    <location>
        <begin position="514"/>
        <end position="533"/>
    </location>
</feature>
<feature type="region of interest" description="Disordered" evidence="1">
    <location>
        <begin position="645"/>
        <end position="712"/>
    </location>
</feature>
<evidence type="ECO:0000256" key="1">
    <source>
        <dbReference type="SAM" id="MobiDB-lite"/>
    </source>
</evidence>
<feature type="region of interest" description="Disordered" evidence="1">
    <location>
        <begin position="236"/>
        <end position="274"/>
    </location>
</feature>
<dbReference type="EMBL" id="JACHJR010000001">
    <property type="protein sequence ID" value="MBB4949882.1"/>
    <property type="molecule type" value="Genomic_DNA"/>
</dbReference>
<sequence>MPSSARWSALVRRVRWLAPTVLALTVLCFGTGGPAAAGSAECAEGGGGLTGRQSRVTEVDGPLLLSLANGSAGPRSELSVATGPGAPAWLGDLPAGREVTITRATPAGDGVAEPELLVRTPRCPAPSTVPFADDPASDGAPHARLQSWGRTPAARVAPGETFRYTITVVNHGPSAARDVVVTDNLPRPLLFVSSEDGCTARGQKVTCGPRPLVVPGTTASWVILVRLDPAYTGTGDEIANQGSVASSTPDPRPVNNTGPRPGAGLPGGSVTGPTADLAIAKRPSGTGPVTPGETFEYLLTVVNHGPSEAAAVTVTDQLPSALAFVSSADGCTGPADTYGAMLTCPVLDRLAPAATKSRSVTVRLDPAYDGDGSDVLNRATVSSTTPDPEVANNTVAVTGLPNPDSTLRPGPPAADHTVTVGPAPAVHSGRQSTARLTVSSLGPSTRRQPGVVTVTMPERTTVPSTGLPPGCTAEASGRQLRCTVTPGRRRSADMPFAVDFPVDVAPSAPPNTTLTGGTAVVQSPEDRNSANDKASWTVATLGGSADLETTKRAVLPAGRQAVSPGDVFAYRIAVRNHGPSDARGLTVTDPLPAPLTFVSAPDGCAATGQTVSCRSTGPLQAGETAVFDLTVRLAAGFRGSGSAVDNIATATSDTPDPDRANNTNRAGTTGPDGGPLPVTIPPTPGPESTPTPKPAPTPTFGPKPLPDTGSHLPAALPVTASVALLAGAGLLALSRRWRRLDGARRWPRS</sequence>